<dbReference type="EMBL" id="KL363266">
    <property type="protein sequence ID" value="KFD49622.1"/>
    <property type="molecule type" value="Genomic_DNA"/>
</dbReference>
<name>A0A085N9X5_9BILA</name>
<evidence type="ECO:0000313" key="2">
    <source>
        <dbReference type="EMBL" id="KFD66271.1"/>
    </source>
</evidence>
<evidence type="ECO:0000313" key="1">
    <source>
        <dbReference type="EMBL" id="KFD49622.1"/>
    </source>
</evidence>
<organism evidence="2">
    <name type="scientific">Trichuris suis</name>
    <name type="common">pig whipworm</name>
    <dbReference type="NCBI Taxonomy" id="68888"/>
    <lineage>
        <taxon>Eukaryota</taxon>
        <taxon>Metazoa</taxon>
        <taxon>Ecdysozoa</taxon>
        <taxon>Nematoda</taxon>
        <taxon>Enoplea</taxon>
        <taxon>Dorylaimia</taxon>
        <taxon>Trichinellida</taxon>
        <taxon>Trichuridae</taxon>
        <taxon>Trichuris</taxon>
    </lineage>
</organism>
<dbReference type="PANTHER" id="PTHR47027">
    <property type="entry name" value="REVERSE TRANSCRIPTASE DOMAIN-CONTAINING PROTEIN"/>
    <property type="match status" value="1"/>
</dbReference>
<dbReference type="AlphaFoldDB" id="A0A085N9X5"/>
<proteinExistence type="predicted"/>
<evidence type="ECO:0000313" key="3">
    <source>
        <dbReference type="Proteomes" id="UP000030764"/>
    </source>
</evidence>
<dbReference type="Proteomes" id="UP000030764">
    <property type="component" value="Unassembled WGS sequence"/>
</dbReference>
<gene>
    <name evidence="1" type="ORF">M513_09454</name>
    <name evidence="2" type="ORF">M514_09454</name>
</gene>
<dbReference type="Proteomes" id="UP000030758">
    <property type="component" value="Unassembled WGS sequence"/>
</dbReference>
<protein>
    <submittedName>
        <fullName evidence="2">Uncharacterized protein</fullName>
    </submittedName>
</protein>
<sequence>MDEAIKASAIVEHASPTVTDSYFPSSFAKMTSNCERIKEAQFIRHDDVILWCWRRILRVRWMSRRTNECVVEEIKPEYSLESAVLRSKVQYFGHLMRRHGSPSKSLMLGKLAGKRRRGRQKLRWIDGIMEATSLRLARLQDITEGR</sequence>
<dbReference type="EMBL" id="KL367526">
    <property type="protein sequence ID" value="KFD66271.1"/>
    <property type="molecule type" value="Genomic_DNA"/>
</dbReference>
<keyword evidence="3" id="KW-1185">Reference proteome</keyword>
<dbReference type="PANTHER" id="PTHR47027:SF8">
    <property type="entry name" value="RIBONUCLEASE H"/>
    <property type="match status" value="1"/>
</dbReference>
<reference evidence="2 3" key="1">
    <citation type="journal article" date="2014" name="Nat. Genet.">
        <title>Genome and transcriptome of the porcine whipworm Trichuris suis.</title>
        <authorList>
            <person name="Jex A.R."/>
            <person name="Nejsum P."/>
            <person name="Schwarz E.M."/>
            <person name="Hu L."/>
            <person name="Young N.D."/>
            <person name="Hall R.S."/>
            <person name="Korhonen P.K."/>
            <person name="Liao S."/>
            <person name="Thamsborg S."/>
            <person name="Xia J."/>
            <person name="Xu P."/>
            <person name="Wang S."/>
            <person name="Scheerlinck J.P."/>
            <person name="Hofmann A."/>
            <person name="Sternberg P.W."/>
            <person name="Wang J."/>
            <person name="Gasser R.B."/>
        </authorList>
    </citation>
    <scope>NUCLEOTIDE SEQUENCE [LARGE SCALE GENOMIC DNA]</scope>
    <source>
        <strain evidence="2">DCEP-RM93F</strain>
        <strain evidence="1">DCEP-RM93M</strain>
    </source>
</reference>
<accession>A0A085N9X5</accession>